<dbReference type="InterPro" id="IPR038063">
    <property type="entry name" value="Transpep_catalytic_dom"/>
</dbReference>
<evidence type="ECO:0000256" key="2">
    <source>
        <dbReference type="ARBA" id="ARBA00005992"/>
    </source>
</evidence>
<dbReference type="InterPro" id="IPR005490">
    <property type="entry name" value="LD_TPept_cat_dom"/>
</dbReference>
<evidence type="ECO:0000313" key="10">
    <source>
        <dbReference type="Proteomes" id="UP000001522"/>
    </source>
</evidence>
<accession>D3UHJ5</accession>
<evidence type="ECO:0000256" key="7">
    <source>
        <dbReference type="PROSITE-ProRule" id="PRU01373"/>
    </source>
</evidence>
<evidence type="ECO:0000256" key="6">
    <source>
        <dbReference type="ARBA" id="ARBA00023316"/>
    </source>
</evidence>
<dbReference type="Gene3D" id="2.40.440.10">
    <property type="entry name" value="L,D-transpeptidase catalytic domain-like"/>
    <property type="match status" value="1"/>
</dbReference>
<dbReference type="SUPFAM" id="SSF141523">
    <property type="entry name" value="L,D-transpeptidase catalytic domain-like"/>
    <property type="match status" value="1"/>
</dbReference>
<keyword evidence="3" id="KW-0808">Transferase</keyword>
<dbReference type="GO" id="GO:0009252">
    <property type="term" value="P:peptidoglycan biosynthetic process"/>
    <property type="evidence" value="ECO:0007669"/>
    <property type="project" value="UniProtKB-UniPathway"/>
</dbReference>
<dbReference type="Pfam" id="PF03734">
    <property type="entry name" value="YkuD"/>
    <property type="match status" value="1"/>
</dbReference>
<dbReference type="UniPathway" id="UPA00219"/>
<dbReference type="AlphaFoldDB" id="D3UHJ5"/>
<dbReference type="PANTHER" id="PTHR36699:SF1">
    <property type="entry name" value="L,D-TRANSPEPTIDASE YAFK-RELATED"/>
    <property type="match status" value="1"/>
</dbReference>
<feature type="domain" description="L,D-TPase catalytic" evidence="8">
    <location>
        <begin position="70"/>
        <end position="202"/>
    </location>
</feature>
<dbReference type="HOGENOM" id="CLU_064738_0_0_7"/>
<dbReference type="EMBL" id="FN555004">
    <property type="protein sequence ID" value="CBG39967.1"/>
    <property type="molecule type" value="Genomic_DNA"/>
</dbReference>
<dbReference type="GO" id="GO:0016740">
    <property type="term" value="F:transferase activity"/>
    <property type="evidence" value="ECO:0007669"/>
    <property type="project" value="UniProtKB-KW"/>
</dbReference>
<name>D3UHJ5_HELM1</name>
<evidence type="ECO:0000256" key="1">
    <source>
        <dbReference type="ARBA" id="ARBA00004752"/>
    </source>
</evidence>
<gene>
    <name evidence="9" type="ordered locus">HMU07090</name>
</gene>
<evidence type="ECO:0000256" key="5">
    <source>
        <dbReference type="ARBA" id="ARBA00022984"/>
    </source>
</evidence>
<evidence type="ECO:0000256" key="3">
    <source>
        <dbReference type="ARBA" id="ARBA00022679"/>
    </source>
</evidence>
<organism evidence="9 10">
    <name type="scientific">Helicobacter mustelae (strain ATCC 43772 / CCUG 25715 / CIP 103759 / LMG 18044 / NCTC 12198 / R85-136P)</name>
    <name type="common">Campylobacter mustelae</name>
    <dbReference type="NCBI Taxonomy" id="679897"/>
    <lineage>
        <taxon>Bacteria</taxon>
        <taxon>Pseudomonadati</taxon>
        <taxon>Campylobacterota</taxon>
        <taxon>Epsilonproteobacteria</taxon>
        <taxon>Campylobacterales</taxon>
        <taxon>Helicobacteraceae</taxon>
        <taxon>Helicobacter</taxon>
    </lineage>
</organism>
<dbReference type="KEGG" id="hms:HMU07090"/>
<sequence>MLKKLSLIFLLFSLGFSTENSLVEIVQNYRHNGIESTRQILDKVLEKESFWMEVLGNQDTDFGYYEGANFLFLFNKDNASLILYKIENGHLTQLQQTNAIMGIGGGAKQKKGDKVTPIGVYNFVELLEKLDPYYGPMAFATNYPNTYDNLLNRTGSGIWLHGLPLNGDRKDQNTKGCIAVENNLIQEFNKTIDYKKTLLLSYDKDLPKAEKKDLALILSMLYQWKDAWVHNDIKRYLGFYAPDFKKADGSSLAKFSAYKTRVFNKKEEKSIRFYDIDVVPYPNIEGKQLFRVTFLQHYTAYKNKSMTYNSKDSKELYVQIHDNKASIFIEK</sequence>
<evidence type="ECO:0000259" key="8">
    <source>
        <dbReference type="PROSITE" id="PS52029"/>
    </source>
</evidence>
<keyword evidence="10" id="KW-1185">Reference proteome</keyword>
<protein>
    <submittedName>
        <fullName evidence="9">Putative periplasmic protein</fullName>
    </submittedName>
</protein>
<reference evidence="9 10" key="1">
    <citation type="journal article" date="2010" name="BMC Genomics">
        <title>Comparative genomics and proteomics of Helicobacter mustelae, an ulcerogenic and carcinogenic gastric pathogen.</title>
        <authorList>
            <person name="O'Toole P.W."/>
            <person name="Snelling W.J."/>
            <person name="Canchaya C."/>
            <person name="Forde B.M."/>
            <person name="Hardie K.R."/>
            <person name="Josenhans C."/>
            <person name="Graham R.L.J."/>
            <person name="McMullan G."/>
            <person name="Parkhill J."/>
            <person name="Belda E."/>
            <person name="Bentley S.D."/>
        </authorList>
    </citation>
    <scope>NUCLEOTIDE SEQUENCE [LARGE SCALE GENOMIC DNA]</scope>
    <source>
        <strain evidence="10">ATCC 43772 / LMG 18044 / NCTC 12198 / 12198</strain>
    </source>
</reference>
<feature type="active site" description="Nucleophile" evidence="7">
    <location>
        <position position="177"/>
    </location>
</feature>
<dbReference type="GO" id="GO:0004180">
    <property type="term" value="F:carboxypeptidase activity"/>
    <property type="evidence" value="ECO:0007669"/>
    <property type="project" value="UniProtKB-ARBA"/>
</dbReference>
<proteinExistence type="inferred from homology"/>
<dbReference type="GO" id="GO:0008360">
    <property type="term" value="P:regulation of cell shape"/>
    <property type="evidence" value="ECO:0007669"/>
    <property type="project" value="UniProtKB-UniRule"/>
</dbReference>
<dbReference type="InterPro" id="IPR056203">
    <property type="entry name" value="Cds6_C"/>
</dbReference>
<dbReference type="SUPFAM" id="SSF54427">
    <property type="entry name" value="NTF2-like"/>
    <property type="match status" value="1"/>
</dbReference>
<dbReference type="Proteomes" id="UP000001522">
    <property type="component" value="Chromosome"/>
</dbReference>
<feature type="active site" description="Proton donor/acceptor" evidence="7">
    <location>
        <position position="161"/>
    </location>
</feature>
<keyword evidence="6 7" id="KW-0961">Cell wall biogenesis/degradation</keyword>
<dbReference type="eggNOG" id="COG3034">
    <property type="taxonomic scope" value="Bacteria"/>
</dbReference>
<dbReference type="STRING" id="679897.HMU07090"/>
<dbReference type="PANTHER" id="PTHR36699">
    <property type="entry name" value="LD-TRANSPEPTIDASE"/>
    <property type="match status" value="1"/>
</dbReference>
<dbReference type="InterPro" id="IPR032710">
    <property type="entry name" value="NTF2-like_dom_sf"/>
</dbReference>
<dbReference type="Pfam" id="PF24125">
    <property type="entry name" value="Cds6_C"/>
    <property type="match status" value="1"/>
</dbReference>
<keyword evidence="5 7" id="KW-0573">Peptidoglycan synthesis</keyword>
<dbReference type="CDD" id="cd16913">
    <property type="entry name" value="YkuD_like"/>
    <property type="match status" value="1"/>
</dbReference>
<evidence type="ECO:0000313" key="9">
    <source>
        <dbReference type="EMBL" id="CBG39967.1"/>
    </source>
</evidence>
<comment type="pathway">
    <text evidence="1 7">Cell wall biogenesis; peptidoglycan biosynthesis.</text>
</comment>
<dbReference type="PROSITE" id="PS52029">
    <property type="entry name" value="LD_TPASE"/>
    <property type="match status" value="1"/>
</dbReference>
<evidence type="ECO:0000256" key="4">
    <source>
        <dbReference type="ARBA" id="ARBA00022960"/>
    </source>
</evidence>
<dbReference type="GO" id="GO:0071555">
    <property type="term" value="P:cell wall organization"/>
    <property type="evidence" value="ECO:0007669"/>
    <property type="project" value="UniProtKB-UniRule"/>
</dbReference>
<keyword evidence="4 7" id="KW-0133">Cell shape</keyword>
<dbReference type="RefSeq" id="WP_013023046.1">
    <property type="nucleotide sequence ID" value="NC_013949.1"/>
</dbReference>
<comment type="similarity">
    <text evidence="2">Belongs to the YkuD family.</text>
</comment>